<evidence type="ECO:0000313" key="1">
    <source>
        <dbReference type="EMBL" id="KAF0701540.1"/>
    </source>
</evidence>
<organism evidence="1 2">
    <name type="scientific">Aphis craccivora</name>
    <name type="common">Cowpea aphid</name>
    <dbReference type="NCBI Taxonomy" id="307492"/>
    <lineage>
        <taxon>Eukaryota</taxon>
        <taxon>Metazoa</taxon>
        <taxon>Ecdysozoa</taxon>
        <taxon>Arthropoda</taxon>
        <taxon>Hexapoda</taxon>
        <taxon>Insecta</taxon>
        <taxon>Pterygota</taxon>
        <taxon>Neoptera</taxon>
        <taxon>Paraneoptera</taxon>
        <taxon>Hemiptera</taxon>
        <taxon>Sternorrhyncha</taxon>
        <taxon>Aphidomorpha</taxon>
        <taxon>Aphidoidea</taxon>
        <taxon>Aphididae</taxon>
        <taxon>Aphidini</taxon>
        <taxon>Aphis</taxon>
        <taxon>Aphis</taxon>
    </lineage>
</organism>
<keyword evidence="2" id="KW-1185">Reference proteome</keyword>
<reference evidence="1 2" key="1">
    <citation type="submission" date="2019-08" db="EMBL/GenBank/DDBJ databases">
        <title>Whole genome of Aphis craccivora.</title>
        <authorList>
            <person name="Voronova N.V."/>
            <person name="Shulinski R.S."/>
            <person name="Bandarenka Y.V."/>
            <person name="Zhorov D.G."/>
            <person name="Warner D."/>
        </authorList>
    </citation>
    <scope>NUCLEOTIDE SEQUENCE [LARGE SCALE GENOMIC DNA]</scope>
    <source>
        <strain evidence="1">180601</strain>
        <tissue evidence="1">Whole Body</tissue>
    </source>
</reference>
<accession>A0A6G0VMX0</accession>
<proteinExistence type="predicted"/>
<gene>
    <name evidence="1" type="ORF">FWK35_00029610</name>
</gene>
<protein>
    <submittedName>
        <fullName evidence="1">MULE domain-containing protein</fullName>
    </submittedName>
</protein>
<name>A0A6G0VMX0_APHCR</name>
<dbReference type="AlphaFoldDB" id="A0A6G0VMX0"/>
<evidence type="ECO:0000313" key="2">
    <source>
        <dbReference type="Proteomes" id="UP000478052"/>
    </source>
</evidence>
<dbReference type="Proteomes" id="UP000478052">
    <property type="component" value="Unassembled WGS sequence"/>
</dbReference>
<comment type="caution">
    <text evidence="1">The sequence shown here is derived from an EMBL/GenBank/DDBJ whole genome shotgun (WGS) entry which is preliminary data.</text>
</comment>
<dbReference type="EMBL" id="VUJU01014689">
    <property type="protein sequence ID" value="KAF0701540.1"/>
    <property type="molecule type" value="Genomic_DNA"/>
</dbReference>
<sequence length="127" mass="15079">MKKLGYLNHINNNDNSLKSICSKPWSSFGTTISVLPNVEYKNLNYNCILWHRYWLRNVGPHIISIYGLPRRTNNNFMDILVDNINYNDHLTYLNKNYHIIVNQLNNNLYPTRHLKVKFLANSMRINN</sequence>
<dbReference type="OrthoDB" id="90756at2759"/>